<feature type="transmembrane region" description="Helical" evidence="5">
    <location>
        <begin position="179"/>
        <end position="197"/>
    </location>
</feature>
<feature type="transmembrane region" description="Helical" evidence="5">
    <location>
        <begin position="233"/>
        <end position="256"/>
    </location>
</feature>
<organism evidence="7 8">
    <name type="scientific">Bradyrhizobium neotropicale</name>
    <dbReference type="NCBI Taxonomy" id="1497615"/>
    <lineage>
        <taxon>Bacteria</taxon>
        <taxon>Pseudomonadati</taxon>
        <taxon>Pseudomonadota</taxon>
        <taxon>Alphaproteobacteria</taxon>
        <taxon>Hyphomicrobiales</taxon>
        <taxon>Nitrobacteraceae</taxon>
        <taxon>Bradyrhizobium</taxon>
    </lineage>
</organism>
<feature type="transmembrane region" description="Helical" evidence="5">
    <location>
        <begin position="268"/>
        <end position="286"/>
    </location>
</feature>
<accession>A0A176ZEZ9</accession>
<feature type="transmembrane region" description="Helical" evidence="5">
    <location>
        <begin position="384"/>
        <end position="405"/>
    </location>
</feature>
<dbReference type="PANTHER" id="PTHR23508">
    <property type="entry name" value="CARBOXYLIC ACID TRANSPORTER PROTEIN HOMOLOG"/>
    <property type="match status" value="1"/>
</dbReference>
<dbReference type="RefSeq" id="WP_063677755.1">
    <property type="nucleotide sequence ID" value="NZ_LSEF01000034.1"/>
</dbReference>
<keyword evidence="4 5" id="KW-0472">Membrane</keyword>
<comment type="caution">
    <text evidence="7">The sequence shown here is derived from an EMBL/GenBank/DDBJ whole genome shotgun (WGS) entry which is preliminary data.</text>
</comment>
<feature type="transmembrane region" description="Helical" evidence="5">
    <location>
        <begin position="153"/>
        <end position="173"/>
    </location>
</feature>
<evidence type="ECO:0000256" key="5">
    <source>
        <dbReference type="SAM" id="Phobius"/>
    </source>
</evidence>
<dbReference type="InterPro" id="IPR020846">
    <property type="entry name" value="MFS_dom"/>
</dbReference>
<name>A0A176ZEZ9_9BRAD</name>
<feature type="transmembrane region" description="Helical" evidence="5">
    <location>
        <begin position="90"/>
        <end position="117"/>
    </location>
</feature>
<evidence type="ECO:0000256" key="3">
    <source>
        <dbReference type="ARBA" id="ARBA00022989"/>
    </source>
</evidence>
<evidence type="ECO:0000256" key="4">
    <source>
        <dbReference type="ARBA" id="ARBA00023136"/>
    </source>
</evidence>
<feature type="transmembrane region" description="Helical" evidence="5">
    <location>
        <begin position="322"/>
        <end position="344"/>
    </location>
</feature>
<reference evidence="7 8" key="1">
    <citation type="submission" date="2016-02" db="EMBL/GenBank/DDBJ databases">
        <title>Draft genome sequence of the strain BR 10247T Bradyrhizobium neotropicale isolated from nodules of Centrolobium paraense.</title>
        <authorList>
            <person name="Simoes-Araujo J.L."/>
            <person name="Barauna A.C."/>
            <person name="Silva K."/>
            <person name="Zilli J.E."/>
        </authorList>
    </citation>
    <scope>NUCLEOTIDE SEQUENCE [LARGE SCALE GENOMIC DNA]</scope>
    <source>
        <strain evidence="7 8">BR 10247</strain>
    </source>
</reference>
<dbReference type="GO" id="GO:0005886">
    <property type="term" value="C:plasma membrane"/>
    <property type="evidence" value="ECO:0007669"/>
    <property type="project" value="TreeGrafter"/>
</dbReference>
<gene>
    <name evidence="7" type="ORF">AXW67_04685</name>
</gene>
<dbReference type="Proteomes" id="UP000077173">
    <property type="component" value="Unassembled WGS sequence"/>
</dbReference>
<feature type="transmembrane region" description="Helical" evidence="5">
    <location>
        <begin position="356"/>
        <end position="378"/>
    </location>
</feature>
<evidence type="ECO:0000256" key="2">
    <source>
        <dbReference type="ARBA" id="ARBA00022692"/>
    </source>
</evidence>
<dbReference type="InterPro" id="IPR036259">
    <property type="entry name" value="MFS_trans_sf"/>
</dbReference>
<dbReference type="AlphaFoldDB" id="A0A176ZEZ9"/>
<keyword evidence="2 5" id="KW-0812">Transmembrane</keyword>
<evidence type="ECO:0000313" key="7">
    <source>
        <dbReference type="EMBL" id="OAF18423.1"/>
    </source>
</evidence>
<dbReference type="Pfam" id="PF07690">
    <property type="entry name" value="MFS_1"/>
    <property type="match status" value="1"/>
</dbReference>
<proteinExistence type="predicted"/>
<feature type="transmembrane region" description="Helical" evidence="5">
    <location>
        <begin position="298"/>
        <end position="316"/>
    </location>
</feature>
<dbReference type="InterPro" id="IPR011701">
    <property type="entry name" value="MFS"/>
</dbReference>
<dbReference type="PANTHER" id="PTHR23508:SF10">
    <property type="entry name" value="CARBOXYLIC ACID TRANSPORTER PROTEIN HOMOLOG"/>
    <property type="match status" value="1"/>
</dbReference>
<comment type="subcellular location">
    <subcellularLocation>
        <location evidence="1">Membrane</location>
        <topology evidence="1">Multi-pass membrane protein</topology>
    </subcellularLocation>
</comment>
<dbReference type="PROSITE" id="PS50850">
    <property type="entry name" value="MFS"/>
    <property type="match status" value="1"/>
</dbReference>
<dbReference type="EMBL" id="LSEF01000034">
    <property type="protein sequence ID" value="OAF18423.1"/>
    <property type="molecule type" value="Genomic_DNA"/>
</dbReference>
<dbReference type="SUPFAM" id="SSF103473">
    <property type="entry name" value="MFS general substrate transporter"/>
    <property type="match status" value="1"/>
</dbReference>
<evidence type="ECO:0000313" key="8">
    <source>
        <dbReference type="Proteomes" id="UP000077173"/>
    </source>
</evidence>
<protein>
    <recommendedName>
        <fullName evidence="6">Major facilitator superfamily (MFS) profile domain-containing protein</fullName>
    </recommendedName>
</protein>
<evidence type="ECO:0000256" key="1">
    <source>
        <dbReference type="ARBA" id="ARBA00004141"/>
    </source>
</evidence>
<dbReference type="GO" id="GO:0046943">
    <property type="term" value="F:carboxylic acid transmembrane transporter activity"/>
    <property type="evidence" value="ECO:0007669"/>
    <property type="project" value="TreeGrafter"/>
</dbReference>
<evidence type="ECO:0000259" key="6">
    <source>
        <dbReference type="PROSITE" id="PS50850"/>
    </source>
</evidence>
<keyword evidence="8" id="KW-1185">Reference proteome</keyword>
<feature type="domain" description="Major facilitator superfamily (MFS) profile" evidence="6">
    <location>
        <begin position="24"/>
        <end position="410"/>
    </location>
</feature>
<sequence length="427" mass="46314">MTASVAGPASAPGADQWTRYNATVLTICIAGWAFDVYEQTILQLVTPLIIMEWGIAPATIGIVTTIARWVGLIGTLVFPALADLYGRKPILILAILGYCVFSGLTGFATGWVSLLIFSALTRIALSGEEPVGMVMVGETAPTKWRATALGGLVGGYPLGYMLCSGIALIAVPLWGWRSLYFLGVLPALLVLWIRIVIKESPRYERVTAAMLKEGLRKRFDLWSPVRQCPREMLIASLCVFFYLFTWFGWAAWMPLFLANEKHLGFETAATYLTIWMFVAIFAYWVCGALSDHFGRRHVIPAFVIPSSILLVVLGSISDPTSLFWVGLVANFLITGSFGSGLGYTTELFPTQIRGTAVGAAFAFGAAAGSTAPAIVGWIATGHSIAAGLPLLAFSFFLLAPLFYFARDTTRRELTDFVGEKGHRHAGS</sequence>
<keyword evidence="3 5" id="KW-1133">Transmembrane helix</keyword>
<dbReference type="Gene3D" id="1.20.1250.20">
    <property type="entry name" value="MFS general substrate transporter like domains"/>
    <property type="match status" value="2"/>
</dbReference>